<accession>A0A2N9GGA8</accession>
<dbReference type="EMBL" id="OIVN01001868">
    <property type="protein sequence ID" value="SPC98429.1"/>
    <property type="molecule type" value="Genomic_DNA"/>
</dbReference>
<protein>
    <recommendedName>
        <fullName evidence="2">Reverse transcriptase Ty1/copia-type domain-containing protein</fullName>
    </recommendedName>
</protein>
<evidence type="ECO:0000259" key="2">
    <source>
        <dbReference type="Pfam" id="PF07727"/>
    </source>
</evidence>
<organism evidence="3">
    <name type="scientific">Fagus sylvatica</name>
    <name type="common">Beechnut</name>
    <dbReference type="NCBI Taxonomy" id="28930"/>
    <lineage>
        <taxon>Eukaryota</taxon>
        <taxon>Viridiplantae</taxon>
        <taxon>Streptophyta</taxon>
        <taxon>Embryophyta</taxon>
        <taxon>Tracheophyta</taxon>
        <taxon>Spermatophyta</taxon>
        <taxon>Magnoliopsida</taxon>
        <taxon>eudicotyledons</taxon>
        <taxon>Gunneridae</taxon>
        <taxon>Pentapetalae</taxon>
        <taxon>rosids</taxon>
        <taxon>fabids</taxon>
        <taxon>Fagales</taxon>
        <taxon>Fagaceae</taxon>
        <taxon>Fagus</taxon>
    </lineage>
</organism>
<dbReference type="AlphaFoldDB" id="A0A2N9GGA8"/>
<sequence length="641" mass="71959">MDLHNIKKESTNSVSTFIQKIKDARDCLGVVGVQTDNEEILHIVLKGLPHEYHAFGTTIRTRNDATSFEDIHVLLTAKEQSLRSTVDLSKDHSHIAMMANVNRNHTLFSVQGNRGRGRGKNGFNHGKGRNFNNNSGRDGYNNSRNQSGGNSGNSGNYNQSTLSYNQRPSCQICGKSGNVALDCYHRMDYAYQGKQPPSKLAAMAATSNAQQTSPTGFLILEQRITSLQTSPQYLIIKNTLEQILLLLETWTLVPPSPSQNIVGCRWVYKLKRNSDGSISSYKARLVAKGYHQQHGMDFDETFSPVVKLATLRLILSIAAQQNWGLRQLDVSNAFLHGFLKETVYMEQPQGYVDSQFPHHVCQLKKALYGLKQAPHAWFERFTSHLLTMGFTFSLTDPSLFLYRHGSTMMFLLLYVDDIIITDNQPHAVQTLLSQLATEFEIKDLGPLKFFLGLQIAYRSSSFFVHQKKYAFDLLAKYNMATCKPCSTPFGSLSRLRKDEGVPLTDPTPFCSMVGSLQYLTFTRPDLAYATLDWAGDLMDRRSTIGLIVFLGNNPITWQSKKQPTVARSSTEAEYRAMANYTADLTCALALASNPVFHARTKHVEVDYHFIREKVHLVTIQTHVFFASCVCGGMKSRGSKLL</sequence>
<dbReference type="CDD" id="cd09272">
    <property type="entry name" value="RNase_HI_RT_Ty1"/>
    <property type="match status" value="1"/>
</dbReference>
<evidence type="ECO:0000313" key="3">
    <source>
        <dbReference type="EMBL" id="SPC98429.1"/>
    </source>
</evidence>
<feature type="domain" description="Reverse transcriptase Ty1/copia-type" evidence="2">
    <location>
        <begin position="248"/>
        <end position="489"/>
    </location>
</feature>
<dbReference type="Pfam" id="PF14223">
    <property type="entry name" value="Retrotran_gag_2"/>
    <property type="match status" value="1"/>
</dbReference>
<dbReference type="PANTHER" id="PTHR11439">
    <property type="entry name" value="GAG-POL-RELATED RETROTRANSPOSON"/>
    <property type="match status" value="1"/>
</dbReference>
<dbReference type="PANTHER" id="PTHR11439:SF483">
    <property type="entry name" value="PEPTIDE SYNTHASE GLIP-LIKE, PUTATIVE (AFU_ORTHOLOGUE AFUA_3G12920)-RELATED"/>
    <property type="match status" value="1"/>
</dbReference>
<feature type="region of interest" description="Disordered" evidence="1">
    <location>
        <begin position="109"/>
        <end position="160"/>
    </location>
</feature>
<gene>
    <name evidence="3" type="ORF">FSB_LOCUS26311</name>
</gene>
<proteinExistence type="predicted"/>
<dbReference type="InterPro" id="IPR043502">
    <property type="entry name" value="DNA/RNA_pol_sf"/>
</dbReference>
<evidence type="ECO:0000256" key="1">
    <source>
        <dbReference type="SAM" id="MobiDB-lite"/>
    </source>
</evidence>
<dbReference type="SUPFAM" id="SSF56672">
    <property type="entry name" value="DNA/RNA polymerases"/>
    <property type="match status" value="1"/>
</dbReference>
<reference evidence="3" key="1">
    <citation type="submission" date="2018-02" db="EMBL/GenBank/DDBJ databases">
        <authorList>
            <person name="Cohen D.B."/>
            <person name="Kent A.D."/>
        </authorList>
    </citation>
    <scope>NUCLEOTIDE SEQUENCE</scope>
</reference>
<name>A0A2N9GGA8_FAGSY</name>
<dbReference type="InterPro" id="IPR013103">
    <property type="entry name" value="RVT_2"/>
</dbReference>
<dbReference type="Pfam" id="PF07727">
    <property type="entry name" value="RVT_2"/>
    <property type="match status" value="1"/>
</dbReference>
<feature type="compositionally biased region" description="Low complexity" evidence="1">
    <location>
        <begin position="121"/>
        <end position="160"/>
    </location>
</feature>